<evidence type="ECO:0000313" key="2">
    <source>
        <dbReference type="EMBL" id="GIY16432.1"/>
    </source>
</evidence>
<feature type="region of interest" description="Disordered" evidence="1">
    <location>
        <begin position="1"/>
        <end position="29"/>
    </location>
</feature>
<proteinExistence type="predicted"/>
<dbReference type="EMBL" id="BPLR01007377">
    <property type="protein sequence ID" value="GIY16432.1"/>
    <property type="molecule type" value="Genomic_DNA"/>
</dbReference>
<organism evidence="2 3">
    <name type="scientific">Caerostris extrusa</name>
    <name type="common">Bark spider</name>
    <name type="synonym">Caerostris bankana</name>
    <dbReference type="NCBI Taxonomy" id="172846"/>
    <lineage>
        <taxon>Eukaryota</taxon>
        <taxon>Metazoa</taxon>
        <taxon>Ecdysozoa</taxon>
        <taxon>Arthropoda</taxon>
        <taxon>Chelicerata</taxon>
        <taxon>Arachnida</taxon>
        <taxon>Araneae</taxon>
        <taxon>Araneomorphae</taxon>
        <taxon>Entelegynae</taxon>
        <taxon>Araneoidea</taxon>
        <taxon>Araneidae</taxon>
        <taxon>Caerostris</taxon>
    </lineage>
</organism>
<evidence type="ECO:0000256" key="1">
    <source>
        <dbReference type="SAM" id="MobiDB-lite"/>
    </source>
</evidence>
<sequence>MPSSSTERNSSRRIDPKSFLPPPGPPPVRLSCSNFRSSWNEREWRETSARLSRRDDFLPENGKAIFPIKERRFLPTTFLIFFSLCSFRHILIPMSGDFTSYWLLKMPRNRRSLLVCCCAGKMNETLYGICQTEFFGCEEQLSEISGIDQKSFHPPLRPPPIRLSCSNFRSFWNEREWERDKRTSRTPGMTFYRKNGKAIFPDKRATTFADDISHFFFSLLSYSNIDERRFHVVLVAQNANRPDSVKNKKIHPYRKPILKKENICATTLRSRVFIYVSSRTFPELSEISGIDQKSFLPPSWTPLPLFACRAVIFEAFGTKENGERQAHVSHAGMTFTGKTERPFFPLKRATIFANDTSHFLLPFCPPVIFRYRRAAISRRIGCSKCKAEIDVPSQLLPCWKNE</sequence>
<reference evidence="2 3" key="1">
    <citation type="submission" date="2021-06" db="EMBL/GenBank/DDBJ databases">
        <title>Caerostris extrusa draft genome.</title>
        <authorList>
            <person name="Kono N."/>
            <person name="Arakawa K."/>
        </authorList>
    </citation>
    <scope>NUCLEOTIDE SEQUENCE [LARGE SCALE GENOMIC DNA]</scope>
</reference>
<protein>
    <submittedName>
        <fullName evidence="2">Uncharacterized protein</fullName>
    </submittedName>
</protein>
<dbReference type="Proteomes" id="UP001054945">
    <property type="component" value="Unassembled WGS sequence"/>
</dbReference>
<evidence type="ECO:0000313" key="3">
    <source>
        <dbReference type="Proteomes" id="UP001054945"/>
    </source>
</evidence>
<keyword evidence="3" id="KW-1185">Reference proteome</keyword>
<accession>A0AAV4R4T9</accession>
<gene>
    <name evidence="2" type="ORF">CEXT_269131</name>
</gene>
<dbReference type="AlphaFoldDB" id="A0AAV4R4T9"/>
<comment type="caution">
    <text evidence="2">The sequence shown here is derived from an EMBL/GenBank/DDBJ whole genome shotgun (WGS) entry which is preliminary data.</text>
</comment>
<name>A0AAV4R4T9_CAEEX</name>
<feature type="compositionally biased region" description="Pro residues" evidence="1">
    <location>
        <begin position="19"/>
        <end position="28"/>
    </location>
</feature>